<dbReference type="AlphaFoldDB" id="A0A1T4TSM4"/>
<dbReference type="PANTHER" id="PTHR23028:SF53">
    <property type="entry name" value="ACYL_TRANSF_3 DOMAIN-CONTAINING PROTEIN"/>
    <property type="match status" value="1"/>
</dbReference>
<keyword evidence="1" id="KW-0472">Membrane</keyword>
<feature type="transmembrane region" description="Helical" evidence="1">
    <location>
        <begin position="90"/>
        <end position="110"/>
    </location>
</feature>
<organism evidence="3 4">
    <name type="scientific">Chitinophaga eiseniae</name>
    <dbReference type="NCBI Taxonomy" id="634771"/>
    <lineage>
        <taxon>Bacteria</taxon>
        <taxon>Pseudomonadati</taxon>
        <taxon>Bacteroidota</taxon>
        <taxon>Chitinophagia</taxon>
        <taxon>Chitinophagales</taxon>
        <taxon>Chitinophagaceae</taxon>
        <taxon>Chitinophaga</taxon>
    </lineage>
</organism>
<dbReference type="InterPro" id="IPR050879">
    <property type="entry name" value="Acyltransferase_3"/>
</dbReference>
<evidence type="ECO:0000259" key="2">
    <source>
        <dbReference type="Pfam" id="PF01757"/>
    </source>
</evidence>
<proteinExistence type="predicted"/>
<keyword evidence="3" id="KW-0378">Hydrolase</keyword>
<evidence type="ECO:0000313" key="4">
    <source>
        <dbReference type="Proteomes" id="UP000190367"/>
    </source>
</evidence>
<dbReference type="Pfam" id="PF01757">
    <property type="entry name" value="Acyl_transf_3"/>
    <property type="match status" value="1"/>
</dbReference>
<sequence>MSTQFRNAVHALPQKIASLDHLRAFAIFFVFYYHYRIFPHPEWLDTPARFGWTGVDLFFVLSGYLIAGQLFREVADTGTVKLKPFYIKRFFRIIPPYLLVLTLYFFLPVFREKEMLPPLWKFLTFTQNFGLNLKTHGTFSHAWSLCVEEQFYILFPCLLSLLLYVKAGRKAFWLIPVLFAGGFLCRWSIYTWQVAPAGDDPNFWVIWYRAIYYPVYNRLDGLLAGVAIAALFQFRPLAKEWVNRYANGLFIAGVVLLTATWFVTENSFSPVSTVYGFPLVSAGYGAIVAAAVCPRCWLYRIQSRVTTLIAALSYAIYLSHKGVIHVTQDLLGGLGMAKNSGWMMFCCTITCILAAWLVRLLIEKPALKIRDRVLGGGGVALGTPSSQQKAA</sequence>
<feature type="domain" description="Acyltransferase 3" evidence="2">
    <location>
        <begin position="17"/>
        <end position="358"/>
    </location>
</feature>
<dbReference type="InterPro" id="IPR002656">
    <property type="entry name" value="Acyl_transf_3_dom"/>
</dbReference>
<gene>
    <name evidence="3" type="ORF">SAMN04488128_106187</name>
</gene>
<keyword evidence="3" id="KW-0012">Acyltransferase</keyword>
<accession>A0A1T4TSM4</accession>
<feature type="transmembrane region" description="Helical" evidence="1">
    <location>
        <begin position="244"/>
        <end position="263"/>
    </location>
</feature>
<feature type="transmembrane region" description="Helical" evidence="1">
    <location>
        <begin position="210"/>
        <end position="232"/>
    </location>
</feature>
<dbReference type="GO" id="GO:0016747">
    <property type="term" value="F:acyltransferase activity, transferring groups other than amino-acyl groups"/>
    <property type="evidence" value="ECO:0007669"/>
    <property type="project" value="InterPro"/>
</dbReference>
<dbReference type="PANTHER" id="PTHR23028">
    <property type="entry name" value="ACETYLTRANSFERASE"/>
    <property type="match status" value="1"/>
</dbReference>
<feature type="transmembrane region" description="Helical" evidence="1">
    <location>
        <begin position="275"/>
        <end position="293"/>
    </location>
</feature>
<reference evidence="4" key="1">
    <citation type="submission" date="2017-02" db="EMBL/GenBank/DDBJ databases">
        <authorList>
            <person name="Varghese N."/>
            <person name="Submissions S."/>
        </authorList>
    </citation>
    <scope>NUCLEOTIDE SEQUENCE [LARGE SCALE GENOMIC DNA]</scope>
    <source>
        <strain evidence="4">DSM 22224</strain>
    </source>
</reference>
<evidence type="ECO:0000313" key="3">
    <source>
        <dbReference type="EMBL" id="SKA43442.1"/>
    </source>
</evidence>
<dbReference type="Proteomes" id="UP000190367">
    <property type="component" value="Unassembled WGS sequence"/>
</dbReference>
<evidence type="ECO:0000256" key="1">
    <source>
        <dbReference type="SAM" id="Phobius"/>
    </source>
</evidence>
<dbReference type="GO" id="GO:0016020">
    <property type="term" value="C:membrane"/>
    <property type="evidence" value="ECO:0007669"/>
    <property type="project" value="TreeGrafter"/>
</dbReference>
<keyword evidence="3" id="KW-0808">Transferase</keyword>
<dbReference type="RefSeq" id="WP_078672551.1">
    <property type="nucleotide sequence ID" value="NZ_FUWZ01000006.1"/>
</dbReference>
<feature type="transmembrane region" description="Helical" evidence="1">
    <location>
        <begin position="342"/>
        <end position="362"/>
    </location>
</feature>
<feature type="transmembrane region" description="Helical" evidence="1">
    <location>
        <begin position="171"/>
        <end position="190"/>
    </location>
</feature>
<dbReference type="GO" id="GO:0016787">
    <property type="term" value="F:hydrolase activity"/>
    <property type="evidence" value="ECO:0007669"/>
    <property type="project" value="UniProtKB-KW"/>
</dbReference>
<dbReference type="EMBL" id="FUWZ01000006">
    <property type="protein sequence ID" value="SKA43442.1"/>
    <property type="molecule type" value="Genomic_DNA"/>
</dbReference>
<keyword evidence="4" id="KW-1185">Reference proteome</keyword>
<protein>
    <submittedName>
        <fullName evidence="3">Peptidoglycan/LPS O-acetylase OafA/YrhL, contains acyltransferase and SGNH-hydrolase domains</fullName>
    </submittedName>
</protein>
<dbReference type="STRING" id="634771.SAMN04488128_106187"/>
<feature type="transmembrane region" description="Helical" evidence="1">
    <location>
        <begin position="142"/>
        <end position="164"/>
    </location>
</feature>
<name>A0A1T4TSM4_9BACT</name>
<keyword evidence="1" id="KW-0812">Transmembrane</keyword>
<dbReference type="OrthoDB" id="290051at2"/>
<feature type="transmembrane region" description="Helical" evidence="1">
    <location>
        <begin position="21"/>
        <end position="38"/>
    </location>
</feature>
<feature type="transmembrane region" description="Helical" evidence="1">
    <location>
        <begin position="50"/>
        <end position="70"/>
    </location>
</feature>
<dbReference type="GO" id="GO:0009103">
    <property type="term" value="P:lipopolysaccharide biosynthetic process"/>
    <property type="evidence" value="ECO:0007669"/>
    <property type="project" value="TreeGrafter"/>
</dbReference>
<feature type="transmembrane region" description="Helical" evidence="1">
    <location>
        <begin position="305"/>
        <end position="322"/>
    </location>
</feature>
<keyword evidence="1" id="KW-1133">Transmembrane helix</keyword>